<feature type="domain" description="Bacterial Ig-like" evidence="5">
    <location>
        <begin position="236"/>
        <end position="270"/>
    </location>
</feature>
<dbReference type="Pfam" id="PF04616">
    <property type="entry name" value="Glyco_hydro_43"/>
    <property type="match status" value="1"/>
</dbReference>
<dbReference type="Proteomes" id="UP000070252">
    <property type="component" value="Unassembled WGS sequence"/>
</dbReference>
<keyword evidence="3" id="KW-0378">Hydrolase</keyword>
<organism evidence="6 7">
    <name type="scientific">Paenibacillus jilunlii</name>
    <dbReference type="NCBI Taxonomy" id="682956"/>
    <lineage>
        <taxon>Bacteria</taxon>
        <taxon>Bacillati</taxon>
        <taxon>Bacillota</taxon>
        <taxon>Bacilli</taxon>
        <taxon>Bacillales</taxon>
        <taxon>Paenibacillaceae</taxon>
        <taxon>Paenibacillus</taxon>
    </lineage>
</organism>
<evidence type="ECO:0000256" key="2">
    <source>
        <dbReference type="ARBA" id="ARBA00022729"/>
    </source>
</evidence>
<dbReference type="InterPro" id="IPR006710">
    <property type="entry name" value="Glyco_hydro_43"/>
</dbReference>
<dbReference type="PANTHER" id="PTHR43817:SF1">
    <property type="entry name" value="HYDROLASE, FAMILY 43, PUTATIVE (AFU_ORTHOLOGUE AFUA_3G01660)-RELATED"/>
    <property type="match status" value="1"/>
</dbReference>
<reference evidence="6 7" key="1">
    <citation type="submission" date="2015-08" db="EMBL/GenBank/DDBJ databases">
        <title>Genome of Paenibacillus jilunlii.</title>
        <authorList>
            <person name="Sant'Anna F.H."/>
            <person name="Ambrosini A."/>
            <person name="Souza R."/>
            <person name="Bach E."/>
            <person name="Fernandes G."/>
            <person name="Balsanelli E."/>
            <person name="Baura V.A."/>
            <person name="Pedrosa F.O."/>
            <person name="Souza E.M."/>
            <person name="Passaglia L."/>
        </authorList>
    </citation>
    <scope>NUCLEOTIDE SEQUENCE [LARGE SCALE GENOMIC DNA]</scope>
    <source>
        <strain evidence="6 7">DSM 23019</strain>
    </source>
</reference>
<comment type="caution">
    <text evidence="6">The sequence shown here is derived from an EMBL/GenBank/DDBJ whole genome shotgun (WGS) entry which is preliminary data.</text>
</comment>
<sequence length="615" mass="68487">MVMTRVQNHMKLAVYTRKSDQDYTDSLSNSVHLACTDDHNEFQALNRNYGILFASATVDENNVIHEKGLKNPYLFRTADGSFGIVAVRVDALGNDDEDSRGHILLWTSPDLVTFHNQGLVQLHQELYVKEAICHLNSTGEEYEIRWRDNEGNYYLNRLSDLMKPERISPPEPAEAFAVERPDETLPGINPGNVISVDSRTGRSVQASWTPLHNTEICVPESVSVTSAEDLKAVKATAVYSDGSTADKQVAWDAQGIDFTAPGTYTVPGKVVTHEFPFPLASGYADPVILLWHSKYYFLATNDNANDIGIYVREADTLNGLFAPGYQEAVILDLNEEHNFFQTFWAPEFHVIGEDLYILFAVGGREWGPQCHLMKLNKGGGIMNAADWDMPVRVKRADGAYLAEDGITLDMTYYKADGTSCVVWSYRKGIGTPLDTGSMLYIATVHEDNPAVLTSEPVLLSRPLFGWENAQGTINNEGPYPLITEDRVYIAYSGGAATGYTYALGLLSIPRGSDYLDNNAWSKVSTPVMSYYSIEGIYGAGHNSFFRDYDGNVLMLYHGEEQLVKHGTRCSAMHRVHFNRQGVPVLDVAKERDVHPDYADCSMQVIVHAETDKINK</sequence>
<proteinExistence type="inferred from homology"/>
<evidence type="ECO:0000313" key="7">
    <source>
        <dbReference type="Proteomes" id="UP000070252"/>
    </source>
</evidence>
<dbReference type="SUPFAM" id="SSF75005">
    <property type="entry name" value="Arabinanase/levansucrase/invertase"/>
    <property type="match status" value="1"/>
</dbReference>
<keyword evidence="2" id="KW-0732">Signal</keyword>
<dbReference type="Gene3D" id="2.115.10.20">
    <property type="entry name" value="Glycosyl hydrolase domain, family 43"/>
    <property type="match status" value="1"/>
</dbReference>
<comment type="similarity">
    <text evidence="1">Belongs to the glycosyl hydrolase 43 family.</text>
</comment>
<accession>A0ABR5SQU8</accession>
<gene>
    <name evidence="6" type="ORF">AML91_25855</name>
</gene>
<dbReference type="CDD" id="cd18818">
    <property type="entry name" value="GH43_GbtXyl43B-like"/>
    <property type="match status" value="1"/>
</dbReference>
<dbReference type="InterPro" id="IPR023296">
    <property type="entry name" value="Glyco_hydro_beta-prop_sf"/>
</dbReference>
<evidence type="ECO:0000313" key="6">
    <source>
        <dbReference type="EMBL" id="KWX70509.1"/>
    </source>
</evidence>
<evidence type="ECO:0000256" key="1">
    <source>
        <dbReference type="ARBA" id="ARBA00009865"/>
    </source>
</evidence>
<dbReference type="EMBL" id="LIPY01000123">
    <property type="protein sequence ID" value="KWX70509.1"/>
    <property type="molecule type" value="Genomic_DNA"/>
</dbReference>
<dbReference type="InterPro" id="IPR011081">
    <property type="entry name" value="Big_4"/>
</dbReference>
<evidence type="ECO:0000256" key="3">
    <source>
        <dbReference type="ARBA" id="ARBA00022801"/>
    </source>
</evidence>
<dbReference type="Pfam" id="PF07532">
    <property type="entry name" value="Big_4"/>
    <property type="match status" value="1"/>
</dbReference>
<keyword evidence="7" id="KW-1185">Reference proteome</keyword>
<keyword evidence="4" id="KW-0326">Glycosidase</keyword>
<evidence type="ECO:0000259" key="5">
    <source>
        <dbReference type="Pfam" id="PF07532"/>
    </source>
</evidence>
<dbReference type="PANTHER" id="PTHR43817">
    <property type="entry name" value="GLYCOSYL HYDROLASE"/>
    <property type="match status" value="1"/>
</dbReference>
<evidence type="ECO:0000256" key="4">
    <source>
        <dbReference type="ARBA" id="ARBA00023295"/>
    </source>
</evidence>
<protein>
    <recommendedName>
        <fullName evidence="5">Bacterial Ig-like domain-containing protein</fullName>
    </recommendedName>
</protein>
<name>A0ABR5SQU8_9BACL</name>